<feature type="domain" description="N-acetyltransferase" evidence="1">
    <location>
        <begin position="4"/>
        <end position="77"/>
    </location>
</feature>
<dbReference type="InterPro" id="IPR000182">
    <property type="entry name" value="GNAT_dom"/>
</dbReference>
<dbReference type="InterPro" id="IPR032672">
    <property type="entry name" value="TmcA/NAT10/Kre33"/>
</dbReference>
<dbReference type="OrthoDB" id="10067491at2759"/>
<feature type="domain" description="Possible tRNA binding" evidence="2">
    <location>
        <begin position="91"/>
        <end position="178"/>
    </location>
</feature>
<dbReference type="PANTHER" id="PTHR10925">
    <property type="entry name" value="N-ACETYLTRANSFERASE 10"/>
    <property type="match status" value="1"/>
</dbReference>
<gene>
    <name evidence="3" type="ORF">Cgig2_020017</name>
</gene>
<name>A0A9Q1KDS7_9CARY</name>
<proteinExistence type="predicted"/>
<dbReference type="GO" id="GO:1990883">
    <property type="term" value="F:18S rRNA cytidine N-acetyltransferase activity"/>
    <property type="evidence" value="ECO:0007669"/>
    <property type="project" value="TreeGrafter"/>
</dbReference>
<evidence type="ECO:0000313" key="4">
    <source>
        <dbReference type="Proteomes" id="UP001153076"/>
    </source>
</evidence>
<dbReference type="GO" id="GO:1904812">
    <property type="term" value="P:rRNA acetylation involved in maturation of SSU-rRNA"/>
    <property type="evidence" value="ECO:0007669"/>
    <property type="project" value="TreeGrafter"/>
</dbReference>
<reference evidence="3" key="1">
    <citation type="submission" date="2022-04" db="EMBL/GenBank/DDBJ databases">
        <title>Carnegiea gigantea Genome sequencing and assembly v2.</title>
        <authorList>
            <person name="Copetti D."/>
            <person name="Sanderson M.J."/>
            <person name="Burquez A."/>
            <person name="Wojciechowski M.F."/>
        </authorList>
    </citation>
    <scope>NUCLEOTIDE SEQUENCE</scope>
    <source>
        <strain evidence="3">SGP5-SGP5p</strain>
        <tissue evidence="3">Aerial part</tissue>
    </source>
</reference>
<dbReference type="InterPro" id="IPR027992">
    <property type="entry name" value="tRNA_bind_dom"/>
</dbReference>
<evidence type="ECO:0000313" key="3">
    <source>
        <dbReference type="EMBL" id="KAJ8440988.1"/>
    </source>
</evidence>
<dbReference type="Gene3D" id="3.40.630.30">
    <property type="match status" value="1"/>
</dbReference>
<dbReference type="EMBL" id="JAKOGI010000180">
    <property type="protein sequence ID" value="KAJ8440988.1"/>
    <property type="molecule type" value="Genomic_DNA"/>
</dbReference>
<dbReference type="PANTHER" id="PTHR10925:SF5">
    <property type="entry name" value="RNA CYTIDINE ACETYLTRANSFERASE"/>
    <property type="match status" value="1"/>
</dbReference>
<dbReference type="Pfam" id="PF13718">
    <property type="entry name" value="GNAT_acetyltr_2"/>
    <property type="match status" value="1"/>
</dbReference>
<keyword evidence="4" id="KW-1185">Reference proteome</keyword>
<dbReference type="GO" id="GO:0005730">
    <property type="term" value="C:nucleolus"/>
    <property type="evidence" value="ECO:0007669"/>
    <property type="project" value="TreeGrafter"/>
</dbReference>
<evidence type="ECO:0000259" key="1">
    <source>
        <dbReference type="Pfam" id="PF13718"/>
    </source>
</evidence>
<dbReference type="Pfam" id="PF13725">
    <property type="entry name" value="tRNA_bind_2"/>
    <property type="match status" value="1"/>
</dbReference>
<accession>A0A9Q1KDS7</accession>
<dbReference type="GO" id="GO:0030686">
    <property type="term" value="C:90S preribosome"/>
    <property type="evidence" value="ECO:0007669"/>
    <property type="project" value="TreeGrafter"/>
</dbReference>
<dbReference type="GO" id="GO:0000049">
    <property type="term" value="F:tRNA binding"/>
    <property type="evidence" value="ECO:0007669"/>
    <property type="project" value="TreeGrafter"/>
</dbReference>
<organism evidence="3 4">
    <name type="scientific">Carnegiea gigantea</name>
    <dbReference type="NCBI Taxonomy" id="171969"/>
    <lineage>
        <taxon>Eukaryota</taxon>
        <taxon>Viridiplantae</taxon>
        <taxon>Streptophyta</taxon>
        <taxon>Embryophyta</taxon>
        <taxon>Tracheophyta</taxon>
        <taxon>Spermatophyta</taxon>
        <taxon>Magnoliopsida</taxon>
        <taxon>eudicotyledons</taxon>
        <taxon>Gunneridae</taxon>
        <taxon>Pentapetalae</taxon>
        <taxon>Caryophyllales</taxon>
        <taxon>Cactineae</taxon>
        <taxon>Cactaceae</taxon>
        <taxon>Cactoideae</taxon>
        <taxon>Echinocereeae</taxon>
        <taxon>Carnegiea</taxon>
    </lineage>
</organism>
<comment type="caution">
    <text evidence="3">The sequence shown here is derived from an EMBL/GenBank/DDBJ whole genome shotgun (WGS) entry which is preliminary data.</text>
</comment>
<dbReference type="AlphaFoldDB" id="A0A9Q1KDS7"/>
<protein>
    <submittedName>
        <fullName evidence="3">Uncharacterized protein</fullName>
    </submittedName>
</protein>
<dbReference type="Proteomes" id="UP001153076">
    <property type="component" value="Unassembled WGS sequence"/>
</dbReference>
<sequence length="191" mass="22095">MQASLLEDDIKQRTKLLPLLVNLSERRREKLHYIGVSFVFTLDLFRFGRKHRFAPFYIAQIPNAVMGEHTCMVGKPLQTDLRVDTSDEWGFFGPFYRDFTKRFLLGSTFCSMEYKLAMRLVILVTTVSPLIHHINFMESEPAACNSDAFLKSINEYTPPHNRKRLQAYAYNLADFHLVAFCSSTFVGRLVA</sequence>
<evidence type="ECO:0000259" key="2">
    <source>
        <dbReference type="Pfam" id="PF13725"/>
    </source>
</evidence>